<dbReference type="GO" id="GO:0005737">
    <property type="term" value="C:cytoplasm"/>
    <property type="evidence" value="ECO:0007669"/>
    <property type="project" value="UniProtKB-ARBA"/>
</dbReference>
<evidence type="ECO:0000313" key="8">
    <source>
        <dbReference type="Proteomes" id="UP000028924"/>
    </source>
</evidence>
<sequence length="573" mass="61003">MSSPAQPSKPWTSVDELEEQAVPHLPASIAGYYLGHSERGVTVRDNVTAFTRWRLLPRCMVDVSTVNTSCTILGSNLLMPILIAPMAMQRMCHPDGELAVARAAASVGSGMILSTMSTAPLADVAEELPSSTHALKWFQVYVLSRRDVTAHMVKEAEAAGYTAIVVTVDAPRLGKRDIDDKLHFDIPPHLSLANLKALQEEAGRPASGHSQGSGFAAYFTSLIDPSLTWDCIAWLKSVTRLPILVKGVLAPDDARAAIRAGSDGIVVSNHGGRQLDGTPSALDVLPHVAAAVAGRVPILMDGGCLALGASAVLIGRPVLWGLTLGGEEGVRAVLSTMRAELELSMALLGALGANFSGVTSAILSFFPDTARSLRLDTIYPIQGFQRWRDEAAGFELVFPSAWSADLSVRRRLAEDASWQRPSPGLPPLGLAPRPSRGPVVAFGPRGTTGEENISVIVSRVGPSSSDSAQSLFPDEEGAQAFLDRVVARPSAGITAALRSLRTRTDGAGRVYTTMDFLVSSPRWQRANLSTYVMSGQSLYTLNCQCSAQNASDRARMFQVVTDNFAVAPRAPGQ</sequence>
<dbReference type="Pfam" id="PF01070">
    <property type="entry name" value="FMN_dh"/>
    <property type="match status" value="1"/>
</dbReference>
<evidence type="ECO:0000256" key="2">
    <source>
        <dbReference type="ARBA" id="ARBA00022630"/>
    </source>
</evidence>
<keyword evidence="3" id="KW-0288">FMN</keyword>
<dbReference type="RefSeq" id="XP_011400119.1">
    <property type="nucleotide sequence ID" value="XM_011401817.1"/>
</dbReference>
<dbReference type="AlphaFoldDB" id="A0A087SN48"/>
<dbReference type="GO" id="GO:0010181">
    <property type="term" value="F:FMN binding"/>
    <property type="evidence" value="ECO:0007669"/>
    <property type="project" value="InterPro"/>
</dbReference>
<name>A0A087SN48_AUXPR</name>
<evidence type="ECO:0000259" key="6">
    <source>
        <dbReference type="PROSITE" id="PS51349"/>
    </source>
</evidence>
<dbReference type="GO" id="GO:0016491">
    <property type="term" value="F:oxidoreductase activity"/>
    <property type="evidence" value="ECO:0007669"/>
    <property type="project" value="UniProtKB-KW"/>
</dbReference>
<keyword evidence="2" id="KW-0285">Flavoprotein</keyword>
<dbReference type="InterPro" id="IPR000262">
    <property type="entry name" value="FMN-dep_DH"/>
</dbReference>
<keyword evidence="4" id="KW-0560">Oxidoreductase</keyword>
<dbReference type="Gene3D" id="3.20.20.70">
    <property type="entry name" value="Aldolase class I"/>
    <property type="match status" value="1"/>
</dbReference>
<comment type="cofactor">
    <cofactor evidence="1">
        <name>FMN</name>
        <dbReference type="ChEBI" id="CHEBI:58210"/>
    </cofactor>
</comment>
<dbReference type="GeneID" id="23612716"/>
<dbReference type="GO" id="GO:0009654">
    <property type="term" value="C:photosystem II oxygen evolving complex"/>
    <property type="evidence" value="ECO:0007669"/>
    <property type="project" value="InterPro"/>
</dbReference>
<dbReference type="eggNOG" id="KOG0538">
    <property type="taxonomic scope" value="Eukaryota"/>
</dbReference>
<reference evidence="7 8" key="1">
    <citation type="journal article" date="2014" name="BMC Genomics">
        <title>Oil accumulation mechanisms of the oleaginous microalga Chlorella protothecoides revealed through its genome, transcriptomes, and proteomes.</title>
        <authorList>
            <person name="Gao C."/>
            <person name="Wang Y."/>
            <person name="Shen Y."/>
            <person name="Yan D."/>
            <person name="He X."/>
            <person name="Dai J."/>
            <person name="Wu Q."/>
        </authorList>
    </citation>
    <scope>NUCLEOTIDE SEQUENCE [LARGE SCALE GENOMIC DNA]</scope>
    <source>
        <strain evidence="7 8">0710</strain>
    </source>
</reference>
<comment type="similarity">
    <text evidence="5">Belongs to the FMN-dependent alpha-hydroxy acid dehydrogenase family.</text>
</comment>
<dbReference type="GO" id="GO:0005509">
    <property type="term" value="F:calcium ion binding"/>
    <property type="evidence" value="ECO:0007669"/>
    <property type="project" value="InterPro"/>
</dbReference>
<evidence type="ECO:0000256" key="1">
    <source>
        <dbReference type="ARBA" id="ARBA00001917"/>
    </source>
</evidence>
<protein>
    <submittedName>
        <fullName evidence="7">Hydroxyacid oxidase</fullName>
    </submittedName>
</protein>
<dbReference type="PANTHER" id="PTHR10578:SF107">
    <property type="entry name" value="2-HYDROXYACID OXIDASE 1"/>
    <property type="match status" value="1"/>
</dbReference>
<evidence type="ECO:0000256" key="5">
    <source>
        <dbReference type="ARBA" id="ARBA00024042"/>
    </source>
</evidence>
<dbReference type="KEGG" id="apro:F751_1325"/>
<organism evidence="7 8">
    <name type="scientific">Auxenochlorella protothecoides</name>
    <name type="common">Green microalga</name>
    <name type="synonym">Chlorella protothecoides</name>
    <dbReference type="NCBI Taxonomy" id="3075"/>
    <lineage>
        <taxon>Eukaryota</taxon>
        <taxon>Viridiplantae</taxon>
        <taxon>Chlorophyta</taxon>
        <taxon>core chlorophytes</taxon>
        <taxon>Trebouxiophyceae</taxon>
        <taxon>Chlorellales</taxon>
        <taxon>Chlorellaceae</taxon>
        <taxon>Auxenochlorella</taxon>
    </lineage>
</organism>
<dbReference type="Pfam" id="PF01789">
    <property type="entry name" value="PsbP"/>
    <property type="match status" value="1"/>
</dbReference>
<dbReference type="PANTHER" id="PTHR10578">
    <property type="entry name" value="S -2-HYDROXY-ACID OXIDASE-RELATED"/>
    <property type="match status" value="1"/>
</dbReference>
<dbReference type="OrthoDB" id="25826at2759"/>
<feature type="domain" description="FMN hydroxy acid dehydrogenase" evidence="6">
    <location>
        <begin position="6"/>
        <end position="366"/>
    </location>
</feature>
<dbReference type="InterPro" id="IPR016123">
    <property type="entry name" value="Mog1/PsbP_a/b/a-sand"/>
</dbReference>
<proteinExistence type="inferred from homology"/>
<gene>
    <name evidence="7" type="ORF">F751_1325</name>
</gene>
<dbReference type="STRING" id="3075.A0A087SN48"/>
<dbReference type="PROSITE" id="PS00557">
    <property type="entry name" value="FMN_HYDROXY_ACID_DH_1"/>
    <property type="match status" value="1"/>
</dbReference>
<dbReference type="PROSITE" id="PS51349">
    <property type="entry name" value="FMN_HYDROXY_ACID_DH_2"/>
    <property type="match status" value="1"/>
</dbReference>
<keyword evidence="8" id="KW-1185">Reference proteome</keyword>
<dbReference type="InterPro" id="IPR002683">
    <property type="entry name" value="PsbP_C"/>
</dbReference>
<evidence type="ECO:0000256" key="4">
    <source>
        <dbReference type="ARBA" id="ARBA00023002"/>
    </source>
</evidence>
<dbReference type="Gene3D" id="3.40.1000.10">
    <property type="entry name" value="Mog1/PsbP, alpha/beta/alpha sandwich"/>
    <property type="match status" value="1"/>
</dbReference>
<evidence type="ECO:0000256" key="3">
    <source>
        <dbReference type="ARBA" id="ARBA00022643"/>
    </source>
</evidence>
<accession>A0A087SN48</accession>
<dbReference type="InterPro" id="IPR037396">
    <property type="entry name" value="FMN_HAD"/>
</dbReference>
<dbReference type="InterPro" id="IPR012133">
    <property type="entry name" value="Alpha-hydoxy_acid_DH_FMN"/>
</dbReference>
<dbReference type="GO" id="GO:0019898">
    <property type="term" value="C:extrinsic component of membrane"/>
    <property type="evidence" value="ECO:0007669"/>
    <property type="project" value="InterPro"/>
</dbReference>
<dbReference type="EMBL" id="KL662143">
    <property type="protein sequence ID" value="KFM27152.1"/>
    <property type="molecule type" value="Genomic_DNA"/>
</dbReference>
<dbReference type="FunFam" id="3.20.20.70:FF:000056">
    <property type="entry name" value="hydroxyacid oxidase 2"/>
    <property type="match status" value="1"/>
</dbReference>
<dbReference type="InterPro" id="IPR008259">
    <property type="entry name" value="FMN_hydac_DH_AS"/>
</dbReference>
<dbReference type="SMR" id="A0A087SN48"/>
<dbReference type="Proteomes" id="UP000028924">
    <property type="component" value="Unassembled WGS sequence"/>
</dbReference>
<evidence type="ECO:0000313" key="7">
    <source>
        <dbReference type="EMBL" id="KFM27152.1"/>
    </source>
</evidence>
<dbReference type="InterPro" id="IPR013785">
    <property type="entry name" value="Aldolase_TIM"/>
</dbReference>
<dbReference type="CDD" id="cd02809">
    <property type="entry name" value="alpha_hydroxyacid_oxid_FMN"/>
    <property type="match status" value="1"/>
</dbReference>
<dbReference type="SUPFAM" id="SSF55724">
    <property type="entry name" value="Mog1p/PsbP-like"/>
    <property type="match status" value="1"/>
</dbReference>
<dbReference type="GO" id="GO:0015979">
    <property type="term" value="P:photosynthesis"/>
    <property type="evidence" value="ECO:0007669"/>
    <property type="project" value="InterPro"/>
</dbReference>
<dbReference type="SUPFAM" id="SSF51395">
    <property type="entry name" value="FMN-linked oxidoreductases"/>
    <property type="match status" value="1"/>
</dbReference>